<dbReference type="SMART" id="SM00060">
    <property type="entry name" value="FN3"/>
    <property type="match status" value="2"/>
</dbReference>
<dbReference type="PROSITE" id="PS50835">
    <property type="entry name" value="IG_LIKE"/>
    <property type="match status" value="4"/>
</dbReference>
<keyword evidence="4" id="KW-1133">Transmembrane helix</keyword>
<dbReference type="Gene3D" id="2.60.40.10">
    <property type="entry name" value="Immunoglobulins"/>
    <property type="match status" value="6"/>
</dbReference>
<dbReference type="SMART" id="SM00409">
    <property type="entry name" value="IG"/>
    <property type="match status" value="4"/>
</dbReference>
<feature type="domain" description="Ig-like" evidence="5">
    <location>
        <begin position="71"/>
        <end position="163"/>
    </location>
</feature>
<evidence type="ECO:0000256" key="3">
    <source>
        <dbReference type="ARBA" id="ARBA00023319"/>
    </source>
</evidence>
<dbReference type="InterPro" id="IPR003599">
    <property type="entry name" value="Ig_sub"/>
</dbReference>
<dbReference type="InterPro" id="IPR036116">
    <property type="entry name" value="FN3_sf"/>
</dbReference>
<proteinExistence type="predicted"/>
<reference evidence="8" key="1">
    <citation type="journal article" date="2004" name="Nature">
        <title>Genome duplication in the teleost fish Tetraodon nigroviridis reveals the early vertebrate proto-karyotype.</title>
        <authorList>
            <person name="Jaillon O."/>
            <person name="Aury J.-M."/>
            <person name="Brunet F."/>
            <person name="Petit J.-L."/>
            <person name="Stange-Thomann N."/>
            <person name="Mauceli E."/>
            <person name="Bouneau L."/>
            <person name="Fischer C."/>
            <person name="Ozouf-Costaz C."/>
            <person name="Bernot A."/>
            <person name="Nicaud S."/>
            <person name="Jaffe D."/>
            <person name="Fisher S."/>
            <person name="Lutfalla G."/>
            <person name="Dossat C."/>
            <person name="Segurens B."/>
            <person name="Dasilva C."/>
            <person name="Salanoubat M."/>
            <person name="Levy M."/>
            <person name="Boudet N."/>
            <person name="Castellano S."/>
            <person name="Anthouard V."/>
            <person name="Jubin C."/>
            <person name="Castelli V."/>
            <person name="Katinka M."/>
            <person name="Vacherie B."/>
            <person name="Biemont C."/>
            <person name="Skalli Z."/>
            <person name="Cattolico L."/>
            <person name="Poulain J."/>
            <person name="De Berardinis V."/>
            <person name="Cruaud C."/>
            <person name="Duprat S."/>
            <person name="Brottier P."/>
            <person name="Coutanceau J.-P."/>
            <person name="Gouzy J."/>
            <person name="Parra G."/>
            <person name="Lardier G."/>
            <person name="Chapple C."/>
            <person name="McKernan K.J."/>
            <person name="McEwan P."/>
            <person name="Bosak S."/>
            <person name="Kellis M."/>
            <person name="Volff J.-N."/>
            <person name="Guigo R."/>
            <person name="Zody M.C."/>
            <person name="Mesirov J."/>
            <person name="Lindblad-Toh K."/>
            <person name="Birren B."/>
            <person name="Nusbaum C."/>
            <person name="Kahn D."/>
            <person name="Robinson-Rechavi M."/>
            <person name="Laudet V."/>
            <person name="Schachter V."/>
            <person name="Quetier F."/>
            <person name="Saurin W."/>
            <person name="Scarpelli C."/>
            <person name="Wincker P."/>
            <person name="Lander E.S."/>
            <person name="Weissenbach J."/>
            <person name="Roest Crollius H."/>
        </authorList>
    </citation>
    <scope>NUCLEOTIDE SEQUENCE [LARGE SCALE GENOMIC DNA]</scope>
</reference>
<dbReference type="GeneTree" id="ENSGT00940000165064"/>
<reference evidence="7" key="3">
    <citation type="submission" date="2025-09" db="UniProtKB">
        <authorList>
            <consortium name="Ensembl"/>
        </authorList>
    </citation>
    <scope>IDENTIFICATION</scope>
</reference>
<evidence type="ECO:0000259" key="6">
    <source>
        <dbReference type="PROSITE" id="PS50853"/>
    </source>
</evidence>
<evidence type="ECO:0000259" key="5">
    <source>
        <dbReference type="PROSITE" id="PS50835"/>
    </source>
</evidence>
<dbReference type="HOGENOM" id="CLU_008130_1_0_1"/>
<feature type="domain" description="Ig-like" evidence="5">
    <location>
        <begin position="167"/>
        <end position="258"/>
    </location>
</feature>
<dbReference type="PROSITE" id="PS50853">
    <property type="entry name" value="FN3"/>
    <property type="match status" value="2"/>
</dbReference>
<dbReference type="SMART" id="SM00408">
    <property type="entry name" value="IGc2"/>
    <property type="match status" value="4"/>
</dbReference>
<dbReference type="PANTHER" id="PTHR44170">
    <property type="entry name" value="PROTEIN SIDEKICK"/>
    <property type="match status" value="1"/>
</dbReference>
<dbReference type="SUPFAM" id="SSF49265">
    <property type="entry name" value="Fibronectin type III"/>
    <property type="match status" value="1"/>
</dbReference>
<dbReference type="Pfam" id="PF00041">
    <property type="entry name" value="fn3"/>
    <property type="match status" value="1"/>
</dbReference>
<dbReference type="Proteomes" id="UP000007303">
    <property type="component" value="Unassembled WGS sequence"/>
</dbReference>
<name>H3DKD2_TETNG</name>
<feature type="domain" description="Fibronectin type-III" evidence="6">
    <location>
        <begin position="459"/>
        <end position="555"/>
    </location>
</feature>
<keyword evidence="4" id="KW-0472">Membrane</keyword>
<dbReference type="InterPro" id="IPR036179">
    <property type="entry name" value="Ig-like_dom_sf"/>
</dbReference>
<feature type="domain" description="Fibronectin type-III" evidence="6">
    <location>
        <begin position="353"/>
        <end position="453"/>
    </location>
</feature>
<keyword evidence="8" id="KW-1185">Reference proteome</keyword>
<dbReference type="InterPro" id="IPR003961">
    <property type="entry name" value="FN3_dom"/>
</dbReference>
<dbReference type="Ensembl" id="ENSTNIT00000021211.1">
    <property type="protein sequence ID" value="ENSTNIP00000020978.1"/>
    <property type="gene ID" value="ENSTNIG00000017821.1"/>
</dbReference>
<accession>H3DKD2</accession>
<dbReference type="PANTHER" id="PTHR44170:SF48">
    <property type="entry name" value="PROTEIN TURTLE HOMOLOG A"/>
    <property type="match status" value="1"/>
</dbReference>
<dbReference type="Pfam" id="PF13927">
    <property type="entry name" value="Ig_3"/>
    <property type="match status" value="3"/>
</dbReference>
<sequence length="607" mass="65149">MACVAHGNPPPTITWLKDGKVIEGTSTRLQDKDGLLSLRAVSAQAAGQYTCHASNAEGNVTRVTKVKIKGPPVIVAPPQSISVNISQDALLQCQAYADPPNMTYVWRKNGENVYHTESLKSRVKIMVDGTLLISSVIPEDSGNYTCMPTNGLLTPPTASANLTVMHPAQALQMPPQTYLPTGMEGVVACPAAAQPPLLRVDWTKDGEPLDLSMYPGWTLTPAGSLFMAAVNDDASGEYTCTPYNSYGTMGSSGPTDVILKDPPSFSITPERQYKEEAGQSLLIPCQGKKEDPTIKVTWSKVDLVRRTSYSVLANGSLLLQPLTKDHQGAWECVAANRVAAVKTSTRVFVLGTSPHAATSLSVSPGVKQANISWEAGFDGGSAQTFSVWVKKISASGNDGKQGWYSVHVPLKSGTKMHVANLSSNTDYQFSILSQNRMGTGPFSEIVTTRTLDAPVRRGKPKPPLSLSANQSSAGIILHWLPPEAQHPSVTAFVLQSRADQGEWVILDENIGANRSEMVVQGLHKQDRVYELRLLSRRGELLSEPSPSVNVSTVGMDSYPVSSQLLEYVPEPLLAGVLGGVGFMGLALALLLGSACVVSRKMGRRCRR</sequence>
<dbReference type="AlphaFoldDB" id="H3DKD2"/>
<feature type="transmembrane region" description="Helical" evidence="4">
    <location>
        <begin position="572"/>
        <end position="597"/>
    </location>
</feature>
<reference evidence="7" key="2">
    <citation type="submission" date="2025-08" db="UniProtKB">
        <authorList>
            <consortium name="Ensembl"/>
        </authorList>
    </citation>
    <scope>IDENTIFICATION</scope>
</reference>
<organism evidence="7 8">
    <name type="scientific">Tetraodon nigroviridis</name>
    <name type="common">Spotted green pufferfish</name>
    <name type="synonym">Chelonodon nigroviridis</name>
    <dbReference type="NCBI Taxonomy" id="99883"/>
    <lineage>
        <taxon>Eukaryota</taxon>
        <taxon>Metazoa</taxon>
        <taxon>Chordata</taxon>
        <taxon>Craniata</taxon>
        <taxon>Vertebrata</taxon>
        <taxon>Euteleostomi</taxon>
        <taxon>Actinopterygii</taxon>
        <taxon>Neopterygii</taxon>
        <taxon>Teleostei</taxon>
        <taxon>Neoteleostei</taxon>
        <taxon>Acanthomorphata</taxon>
        <taxon>Eupercaria</taxon>
        <taxon>Tetraodontiformes</taxon>
        <taxon>Tetradontoidea</taxon>
        <taxon>Tetraodontidae</taxon>
        <taxon>Tetraodon</taxon>
    </lineage>
</organism>
<dbReference type="GO" id="GO:0098609">
    <property type="term" value="P:cell-cell adhesion"/>
    <property type="evidence" value="ECO:0007669"/>
    <property type="project" value="TreeGrafter"/>
</dbReference>
<keyword evidence="2" id="KW-1015">Disulfide bond</keyword>
<dbReference type="SUPFAM" id="SSF48726">
    <property type="entry name" value="Immunoglobulin"/>
    <property type="match status" value="4"/>
</dbReference>
<dbReference type="OMA" id="WVILDEN"/>
<dbReference type="InParanoid" id="H3DKD2"/>
<evidence type="ECO:0008006" key="9">
    <source>
        <dbReference type="Google" id="ProtNLM"/>
    </source>
</evidence>
<dbReference type="InterPro" id="IPR013783">
    <property type="entry name" value="Ig-like_fold"/>
</dbReference>
<dbReference type="CDD" id="cd00096">
    <property type="entry name" value="Ig"/>
    <property type="match status" value="2"/>
</dbReference>
<feature type="domain" description="Ig-like" evidence="5">
    <location>
        <begin position="263"/>
        <end position="348"/>
    </location>
</feature>
<evidence type="ECO:0000256" key="4">
    <source>
        <dbReference type="SAM" id="Phobius"/>
    </source>
</evidence>
<keyword evidence="4" id="KW-0812">Transmembrane</keyword>
<evidence type="ECO:0000256" key="2">
    <source>
        <dbReference type="ARBA" id="ARBA00023157"/>
    </source>
</evidence>
<evidence type="ECO:0000256" key="1">
    <source>
        <dbReference type="ARBA" id="ARBA00022737"/>
    </source>
</evidence>
<dbReference type="InterPro" id="IPR007110">
    <property type="entry name" value="Ig-like_dom"/>
</dbReference>
<evidence type="ECO:0000313" key="8">
    <source>
        <dbReference type="Proteomes" id="UP000007303"/>
    </source>
</evidence>
<keyword evidence="1" id="KW-0677">Repeat</keyword>
<dbReference type="CDD" id="cd00063">
    <property type="entry name" value="FN3"/>
    <property type="match status" value="2"/>
</dbReference>
<protein>
    <recommendedName>
        <fullName evidence="9">Immunoglobulin superfamily, member 9a</fullName>
    </recommendedName>
</protein>
<keyword evidence="3" id="KW-0393">Immunoglobulin domain</keyword>
<evidence type="ECO:0000313" key="7">
    <source>
        <dbReference type="Ensembl" id="ENSTNIP00000020978.1"/>
    </source>
</evidence>
<feature type="domain" description="Ig-like" evidence="5">
    <location>
        <begin position="1"/>
        <end position="67"/>
    </location>
</feature>
<dbReference type="InterPro" id="IPR003598">
    <property type="entry name" value="Ig_sub2"/>
</dbReference>